<accession>A0ABP4VAT6</accession>
<feature type="transmembrane region" description="Helical" evidence="1">
    <location>
        <begin position="176"/>
        <end position="195"/>
    </location>
</feature>
<sequence length="264" mass="29510">MATGVENLLELNRTLLTLERRLRQARAVRRWVRGALVALPIGAVGSILLSASPDFGATKKIIEAPFWIMLFGGLISLVGYWFYRLDKDSLPAPEAVELDLAVQREYKAHLLAGLAGQTLPRQYAYWDELGAELETLRRGAARYRRVNNYLQSTVIVGSLAATAVTSLSLADEALRWAGVGTTFAVGLAAGFTGYFKFRERSFYLQQTADAVEYERNCFNLGIGRYKGKPEQQALVELVEEVERLRAEQRKREQNIDQPPERAAG</sequence>
<evidence type="ECO:0000313" key="2">
    <source>
        <dbReference type="EMBL" id="GAA1718684.1"/>
    </source>
</evidence>
<dbReference type="EMBL" id="BAAANF010000030">
    <property type="protein sequence ID" value="GAA1718684.1"/>
    <property type="molecule type" value="Genomic_DNA"/>
</dbReference>
<keyword evidence="3" id="KW-1185">Reference proteome</keyword>
<evidence type="ECO:0008006" key="4">
    <source>
        <dbReference type="Google" id="ProtNLM"/>
    </source>
</evidence>
<protein>
    <recommendedName>
        <fullName evidence="4">DUF4231 domain-containing protein</fullName>
    </recommendedName>
</protein>
<dbReference type="Proteomes" id="UP001500280">
    <property type="component" value="Unassembled WGS sequence"/>
</dbReference>
<evidence type="ECO:0000313" key="3">
    <source>
        <dbReference type="Proteomes" id="UP001500280"/>
    </source>
</evidence>
<organism evidence="2 3">
    <name type="scientific">Kribbella yunnanensis</name>
    <dbReference type="NCBI Taxonomy" id="190194"/>
    <lineage>
        <taxon>Bacteria</taxon>
        <taxon>Bacillati</taxon>
        <taxon>Actinomycetota</taxon>
        <taxon>Actinomycetes</taxon>
        <taxon>Propionibacteriales</taxon>
        <taxon>Kribbellaceae</taxon>
        <taxon>Kribbella</taxon>
    </lineage>
</organism>
<keyword evidence="1" id="KW-1133">Transmembrane helix</keyword>
<name>A0ABP4VAT6_9ACTN</name>
<feature type="transmembrane region" description="Helical" evidence="1">
    <location>
        <begin position="146"/>
        <end position="170"/>
    </location>
</feature>
<evidence type="ECO:0000256" key="1">
    <source>
        <dbReference type="SAM" id="Phobius"/>
    </source>
</evidence>
<keyword evidence="1" id="KW-0472">Membrane</keyword>
<comment type="caution">
    <text evidence="2">The sequence shown here is derived from an EMBL/GenBank/DDBJ whole genome shotgun (WGS) entry which is preliminary data.</text>
</comment>
<dbReference type="NCBIfam" id="NF033634">
    <property type="entry name" value="SLATT_1"/>
    <property type="match status" value="1"/>
</dbReference>
<feature type="transmembrane region" description="Helical" evidence="1">
    <location>
        <begin position="64"/>
        <end position="83"/>
    </location>
</feature>
<dbReference type="RefSeq" id="WP_344164691.1">
    <property type="nucleotide sequence ID" value="NZ_BAAANF010000030.1"/>
</dbReference>
<proteinExistence type="predicted"/>
<reference evidence="3" key="1">
    <citation type="journal article" date="2019" name="Int. J. Syst. Evol. Microbiol.">
        <title>The Global Catalogue of Microorganisms (GCM) 10K type strain sequencing project: providing services to taxonomists for standard genome sequencing and annotation.</title>
        <authorList>
            <consortium name="The Broad Institute Genomics Platform"/>
            <consortium name="The Broad Institute Genome Sequencing Center for Infectious Disease"/>
            <person name="Wu L."/>
            <person name="Ma J."/>
        </authorList>
    </citation>
    <scope>NUCLEOTIDE SEQUENCE [LARGE SCALE GENOMIC DNA]</scope>
    <source>
        <strain evidence="3">JCM 14307</strain>
    </source>
</reference>
<feature type="transmembrane region" description="Helical" evidence="1">
    <location>
        <begin position="31"/>
        <end position="52"/>
    </location>
</feature>
<keyword evidence="1" id="KW-0812">Transmembrane</keyword>
<gene>
    <name evidence="2" type="ORF">GCM10009745_79430</name>
</gene>